<evidence type="ECO:0000259" key="8">
    <source>
        <dbReference type="Pfam" id="PF00294"/>
    </source>
</evidence>
<dbReference type="SUPFAM" id="SSF53613">
    <property type="entry name" value="Ribokinase-like"/>
    <property type="match status" value="1"/>
</dbReference>
<evidence type="ECO:0000256" key="3">
    <source>
        <dbReference type="ARBA" id="ARBA00022736"/>
    </source>
</evidence>
<dbReference type="PROSITE" id="PS00584">
    <property type="entry name" value="PFKB_KINASES_2"/>
    <property type="match status" value="1"/>
</dbReference>
<dbReference type="GO" id="GO:0005988">
    <property type="term" value="P:lactose metabolic process"/>
    <property type="evidence" value="ECO:0007669"/>
    <property type="project" value="UniProtKB-KW"/>
</dbReference>
<dbReference type="OrthoDB" id="9801219at2"/>
<dbReference type="eggNOG" id="COG1105">
    <property type="taxonomic scope" value="Bacteria"/>
</dbReference>
<keyword evidence="4 7" id="KW-0547">Nucleotide-binding</keyword>
<dbReference type="HOGENOM" id="CLU_050013_5_0_9"/>
<dbReference type="EMBL" id="AGXA01000014">
    <property type="protein sequence ID" value="EKU93818.1"/>
    <property type="molecule type" value="Genomic_DNA"/>
</dbReference>
<comment type="similarity">
    <text evidence="1">Belongs to the carbohydrate kinase pfkB family.</text>
</comment>
<protein>
    <recommendedName>
        <fullName evidence="7">Tagatose-6-phosphate kinase</fullName>
        <ecNumber evidence="7">2.7.1.144</ecNumber>
    </recommendedName>
</protein>
<dbReference type="InterPro" id="IPR002173">
    <property type="entry name" value="Carboh/pur_kinase_PfkB_CS"/>
</dbReference>
<evidence type="ECO:0000313" key="9">
    <source>
        <dbReference type="EMBL" id="EKU93818.1"/>
    </source>
</evidence>
<dbReference type="GO" id="GO:2001059">
    <property type="term" value="P:D-tagatose 6-phosphate catabolic process"/>
    <property type="evidence" value="ECO:0007669"/>
    <property type="project" value="UniProtKB-UniPathway"/>
</dbReference>
<dbReference type="UniPathway" id="UPA00704">
    <property type="reaction ID" value="UER00715"/>
</dbReference>
<dbReference type="InterPro" id="IPR011611">
    <property type="entry name" value="PfkB_dom"/>
</dbReference>
<comment type="caution">
    <text evidence="9">The sequence shown here is derived from an EMBL/GenBank/DDBJ whole genome shotgun (WGS) entry which is preliminary data.</text>
</comment>
<dbReference type="CDD" id="cd01164">
    <property type="entry name" value="FruK_PfkB_like"/>
    <property type="match status" value="1"/>
</dbReference>
<dbReference type="GO" id="GO:0016052">
    <property type="term" value="P:carbohydrate catabolic process"/>
    <property type="evidence" value="ECO:0007669"/>
    <property type="project" value="UniProtKB-ARBA"/>
</dbReference>
<accession>K9EAX3</accession>
<dbReference type="AlphaFoldDB" id="K9EAX3"/>
<dbReference type="STRING" id="883081.HMPREF9698_00613"/>
<sequence>MILTVTLNPSIDVSYPLDSLTIDGVNRISEVSKTPGGKGLNVSRVLQQLGGDLVTTGFIGGQFGDFIRHELDQINLKHDYQNIDGQTRTCIAILHDGGKQTEILESGPEISAQDSQAFKNKFADLAEQASTITMSGSLPKGLAKDYYNDLIKIGQDAGARVLLDTSGQTLTTAVNHPVKPYLIKPNEEEVKAITGSELDLADPESIKSALTDPSLDEIDWLVVSLGKDGAVAKVDDHFYQVTIPTVQAVNPVGSGDSTIAGFAKALDDGKPADEVLKTGMTCGVLNAMSSKTGDIDPDQFDEIYSQVEVEDL</sequence>
<reference evidence="9 10" key="1">
    <citation type="submission" date="2012-09" db="EMBL/GenBank/DDBJ databases">
        <title>The Genome Sequence of Alloiococcus otitis ATCC 51267.</title>
        <authorList>
            <consortium name="The Broad Institute Genome Sequencing Platform"/>
            <person name="Earl A."/>
            <person name="Ward D."/>
            <person name="Feldgarden M."/>
            <person name="Gevers D."/>
            <person name="Huys G."/>
            <person name="Walker B."/>
            <person name="Young S.K."/>
            <person name="Zeng Q."/>
            <person name="Gargeya S."/>
            <person name="Fitzgerald M."/>
            <person name="Haas B."/>
            <person name="Abouelleil A."/>
            <person name="Alvarado L."/>
            <person name="Arachchi H.M."/>
            <person name="Berlin A.M."/>
            <person name="Chapman S.B."/>
            <person name="Goldberg J."/>
            <person name="Griggs A."/>
            <person name="Gujja S."/>
            <person name="Hansen M."/>
            <person name="Howarth C."/>
            <person name="Imamovic A."/>
            <person name="Larimer J."/>
            <person name="McCowen C."/>
            <person name="Montmayeur A."/>
            <person name="Murphy C."/>
            <person name="Neiman D."/>
            <person name="Pearson M."/>
            <person name="Priest M."/>
            <person name="Roberts A."/>
            <person name="Saif S."/>
            <person name="Shea T."/>
            <person name="Sisk P."/>
            <person name="Sykes S."/>
            <person name="Wortman J."/>
            <person name="Nusbaum C."/>
            <person name="Birren B."/>
        </authorList>
    </citation>
    <scope>NUCLEOTIDE SEQUENCE [LARGE SCALE GENOMIC DNA]</scope>
    <source>
        <strain evidence="9 10">ATCC 51267</strain>
    </source>
</reference>
<comment type="similarity">
    <text evidence="7">Belongs to the carbohydrate kinase PfkB family. LacC subfamily.</text>
</comment>
<organism evidence="9 10">
    <name type="scientific">Alloiococcus otitis ATCC 51267</name>
    <dbReference type="NCBI Taxonomy" id="883081"/>
    <lineage>
        <taxon>Bacteria</taxon>
        <taxon>Bacillati</taxon>
        <taxon>Bacillota</taxon>
        <taxon>Bacilli</taxon>
        <taxon>Lactobacillales</taxon>
        <taxon>Carnobacteriaceae</taxon>
        <taxon>Alloiococcus</taxon>
    </lineage>
</organism>
<dbReference type="PANTHER" id="PTHR46566">
    <property type="entry name" value="1-PHOSPHOFRUCTOKINASE-RELATED"/>
    <property type="match status" value="1"/>
</dbReference>
<dbReference type="PROSITE" id="PS00583">
    <property type="entry name" value="PFKB_KINASES_1"/>
    <property type="match status" value="1"/>
</dbReference>
<evidence type="ECO:0000256" key="6">
    <source>
        <dbReference type="ARBA" id="ARBA00022840"/>
    </source>
</evidence>
<gene>
    <name evidence="9" type="ORF">HMPREF9698_00613</name>
</gene>
<keyword evidence="2 7" id="KW-0808">Transferase</keyword>
<dbReference type="EC" id="2.7.1.144" evidence="7"/>
<keyword evidence="5 9" id="KW-0418">Kinase</keyword>
<dbReference type="InterPro" id="IPR029056">
    <property type="entry name" value="Ribokinase-like"/>
</dbReference>
<dbReference type="PATRIC" id="fig|883081.3.peg.613"/>
<dbReference type="InterPro" id="IPR017583">
    <property type="entry name" value="Tagatose/fructose_Pkinase"/>
</dbReference>
<dbReference type="GO" id="GO:0044281">
    <property type="term" value="P:small molecule metabolic process"/>
    <property type="evidence" value="ECO:0007669"/>
    <property type="project" value="UniProtKB-ARBA"/>
</dbReference>
<feature type="domain" description="Carbohydrate kinase PfkB" evidence="8">
    <location>
        <begin position="11"/>
        <end position="294"/>
    </location>
</feature>
<dbReference type="RefSeq" id="WP_003777276.1">
    <property type="nucleotide sequence ID" value="NZ_JH992958.1"/>
</dbReference>
<dbReference type="Pfam" id="PF00294">
    <property type="entry name" value="PfkB"/>
    <property type="match status" value="1"/>
</dbReference>
<name>K9EAX3_9LACT</name>
<evidence type="ECO:0000256" key="2">
    <source>
        <dbReference type="ARBA" id="ARBA00022679"/>
    </source>
</evidence>
<dbReference type="GO" id="GO:0008443">
    <property type="term" value="F:phosphofructokinase activity"/>
    <property type="evidence" value="ECO:0007669"/>
    <property type="project" value="TreeGrafter"/>
</dbReference>
<evidence type="ECO:0000256" key="1">
    <source>
        <dbReference type="ARBA" id="ARBA00005380"/>
    </source>
</evidence>
<dbReference type="GO" id="GO:0005829">
    <property type="term" value="C:cytosol"/>
    <property type="evidence" value="ECO:0007669"/>
    <property type="project" value="TreeGrafter"/>
</dbReference>
<keyword evidence="3 7" id="KW-0423">Lactose metabolism</keyword>
<evidence type="ECO:0000256" key="7">
    <source>
        <dbReference type="PIRNR" id="PIRNR000535"/>
    </source>
</evidence>
<dbReference type="Proteomes" id="UP000009875">
    <property type="component" value="Unassembled WGS sequence"/>
</dbReference>
<proteinExistence type="inferred from homology"/>
<dbReference type="NCBIfam" id="TIGR03168">
    <property type="entry name" value="1-PFK"/>
    <property type="match status" value="1"/>
</dbReference>
<comment type="catalytic activity">
    <reaction evidence="7">
        <text>D-tagatofuranose 6-phosphate + ATP = D-tagatofuranose 1,6-bisphosphate + ADP + H(+)</text>
        <dbReference type="Rhea" id="RHEA:12420"/>
        <dbReference type="ChEBI" id="CHEBI:15378"/>
        <dbReference type="ChEBI" id="CHEBI:30616"/>
        <dbReference type="ChEBI" id="CHEBI:58694"/>
        <dbReference type="ChEBI" id="CHEBI:58695"/>
        <dbReference type="ChEBI" id="CHEBI:456216"/>
        <dbReference type="EC" id="2.7.1.144"/>
    </reaction>
</comment>
<dbReference type="GO" id="GO:0009024">
    <property type="term" value="F:tagatose-6-phosphate kinase activity"/>
    <property type="evidence" value="ECO:0007669"/>
    <property type="project" value="UniProtKB-EC"/>
</dbReference>
<evidence type="ECO:0000256" key="4">
    <source>
        <dbReference type="ARBA" id="ARBA00022741"/>
    </source>
</evidence>
<dbReference type="PANTHER" id="PTHR46566:SF5">
    <property type="entry name" value="1-PHOSPHOFRUCTOKINASE"/>
    <property type="match status" value="1"/>
</dbReference>
<keyword evidence="6 7" id="KW-0067">ATP-binding</keyword>
<dbReference type="PIRSF" id="PIRSF000535">
    <property type="entry name" value="1PFK/6PFK/LacC"/>
    <property type="match status" value="1"/>
</dbReference>
<evidence type="ECO:0000256" key="5">
    <source>
        <dbReference type="ARBA" id="ARBA00022777"/>
    </source>
</evidence>
<dbReference type="FunFam" id="3.40.1190.20:FF:000001">
    <property type="entry name" value="Phosphofructokinase"/>
    <property type="match status" value="1"/>
</dbReference>
<comment type="pathway">
    <text evidence="7">Carbohydrate metabolism; D-tagatose 6-phosphate degradation; D-glyceraldehyde 3-phosphate and glycerone phosphate from D-tagatose 6-phosphate: step 1/2.</text>
</comment>
<dbReference type="GO" id="GO:0005524">
    <property type="term" value="F:ATP binding"/>
    <property type="evidence" value="ECO:0007669"/>
    <property type="project" value="UniProtKB-KW"/>
</dbReference>
<keyword evidence="10" id="KW-1185">Reference proteome</keyword>
<dbReference type="Gene3D" id="3.40.1190.20">
    <property type="match status" value="1"/>
</dbReference>
<evidence type="ECO:0000313" key="10">
    <source>
        <dbReference type="Proteomes" id="UP000009875"/>
    </source>
</evidence>